<name>A0AAF0PZH8_SOLVR</name>
<organism evidence="1 2">
    <name type="scientific">Solanum verrucosum</name>
    <dbReference type="NCBI Taxonomy" id="315347"/>
    <lineage>
        <taxon>Eukaryota</taxon>
        <taxon>Viridiplantae</taxon>
        <taxon>Streptophyta</taxon>
        <taxon>Embryophyta</taxon>
        <taxon>Tracheophyta</taxon>
        <taxon>Spermatophyta</taxon>
        <taxon>Magnoliopsida</taxon>
        <taxon>eudicotyledons</taxon>
        <taxon>Gunneridae</taxon>
        <taxon>Pentapetalae</taxon>
        <taxon>asterids</taxon>
        <taxon>lamiids</taxon>
        <taxon>Solanales</taxon>
        <taxon>Solanaceae</taxon>
        <taxon>Solanoideae</taxon>
        <taxon>Solaneae</taxon>
        <taxon>Solanum</taxon>
    </lineage>
</organism>
<evidence type="ECO:0000313" key="2">
    <source>
        <dbReference type="Proteomes" id="UP001234989"/>
    </source>
</evidence>
<gene>
    <name evidence="1" type="ORF">MTR67_007334</name>
</gene>
<sequence length="115" mass="12781">MRGTTSCGASHESWSLSWALRQWLATFLTMLIPPRHDQGHSHKPSKASRAVKWLMWRGQLEAALRRLLPPPSRVAPRLVVITTGRDDPTGLGAVPWQGMGILGRWPFALVLALLP</sequence>
<keyword evidence="2" id="KW-1185">Reference proteome</keyword>
<reference evidence="1" key="1">
    <citation type="submission" date="2023-08" db="EMBL/GenBank/DDBJ databases">
        <title>A de novo genome assembly of Solanum verrucosum Schlechtendal, a Mexican diploid species geographically isolated from the other diploid A-genome species in potato relatives.</title>
        <authorList>
            <person name="Hosaka K."/>
        </authorList>
    </citation>
    <scope>NUCLEOTIDE SEQUENCE</scope>
    <source>
        <tissue evidence="1">Young leaves</tissue>
    </source>
</reference>
<evidence type="ECO:0000313" key="1">
    <source>
        <dbReference type="EMBL" id="WMV13949.1"/>
    </source>
</evidence>
<dbReference type="AlphaFoldDB" id="A0AAF0PZH8"/>
<dbReference type="Proteomes" id="UP001234989">
    <property type="component" value="Chromosome 2"/>
</dbReference>
<accession>A0AAF0PZH8</accession>
<dbReference type="EMBL" id="CP133613">
    <property type="protein sequence ID" value="WMV13949.1"/>
    <property type="molecule type" value="Genomic_DNA"/>
</dbReference>
<proteinExistence type="predicted"/>
<protein>
    <submittedName>
        <fullName evidence="1">Uncharacterized protein</fullName>
    </submittedName>
</protein>